<dbReference type="PANTHER" id="PTHR42887">
    <property type="entry name" value="OS12G0638800 PROTEIN"/>
    <property type="match status" value="1"/>
</dbReference>
<reference evidence="6 7" key="1">
    <citation type="journal article" date="2018" name="Nat. Biotechnol.">
        <title>A standardized bacterial taxonomy based on genome phylogeny substantially revises the tree of life.</title>
        <authorList>
            <person name="Parks D.H."/>
            <person name="Chuvochina M."/>
            <person name="Waite D.W."/>
            <person name="Rinke C."/>
            <person name="Skarshewski A."/>
            <person name="Chaumeil P.A."/>
            <person name="Hugenholtz P."/>
        </authorList>
    </citation>
    <scope>NUCLEOTIDE SEQUENCE [LARGE SCALE GENOMIC DNA]</scope>
    <source>
        <strain evidence="6">UBA9956</strain>
    </source>
</reference>
<dbReference type="PANTHER" id="PTHR42887:SF2">
    <property type="entry name" value="OS12G0638800 PROTEIN"/>
    <property type="match status" value="1"/>
</dbReference>
<evidence type="ECO:0000259" key="5">
    <source>
        <dbReference type="Pfam" id="PF22780"/>
    </source>
</evidence>
<accession>A0A350HAB9</accession>
<protein>
    <recommendedName>
        <fullName evidence="8">Aminoacetone oxidase family FAD-binding enzyme</fullName>
    </recommendedName>
</protein>
<organism evidence="6 7">
    <name type="scientific">candidate division WOR-3 bacterium</name>
    <dbReference type="NCBI Taxonomy" id="2052148"/>
    <lineage>
        <taxon>Bacteria</taxon>
        <taxon>Bacteria division WOR-3</taxon>
    </lineage>
</organism>
<dbReference type="PROSITE" id="PS51257">
    <property type="entry name" value="PROKAR_LIPOPROTEIN"/>
    <property type="match status" value="1"/>
</dbReference>
<name>A0A350HAB9_UNCW3</name>
<evidence type="ECO:0000256" key="1">
    <source>
        <dbReference type="ARBA" id="ARBA00001974"/>
    </source>
</evidence>
<keyword evidence="2" id="KW-0285">Flavoprotein</keyword>
<dbReference type="InterPro" id="IPR023166">
    <property type="entry name" value="BaiN-like_dom_sf"/>
</dbReference>
<dbReference type="Gene3D" id="3.50.50.60">
    <property type="entry name" value="FAD/NAD(P)-binding domain"/>
    <property type="match status" value="1"/>
</dbReference>
<sequence length="413" mass="46123">MKTVKEFDVVIIGGGAAGLFACHLLSSKGINCAVIEKNQRVGKKLLATGNGKCNLSNKDIRVSNYFGDRSFIKQVLDESSQKIIFEEFERIGIELFANEENKIFPKSMQASSVLDSLRFSIEENGGMIICDSEILSIEKNKESFTLKTSSSVEEYSAKKIVIAMGGISGIERQNKNFFEFIKKLGHKIVEPMPSLVQLKLEGNLHKSMEGNKWFAGASVYDNENVIASDKNEILFTEYGISGNAVLNISRYAVELVKNKRKAILSIDLFPEESVNETKTNVEKRRKNLKNRKMESFFNGWLNKRIGMALIKSCSIELSRSVETLKDEEAELLAKTLHDWRFEIKEDNGFLSSQVMAGGVSTDEIDALTMQSKKIENLYFAGEIINIDGKSGGFNLHFAWATAQIAADAIIKSF</sequence>
<keyword evidence="3" id="KW-0274">FAD</keyword>
<dbReference type="EMBL" id="DMZY01000141">
    <property type="protein sequence ID" value="HAV92485.1"/>
    <property type="molecule type" value="Genomic_DNA"/>
</dbReference>
<dbReference type="SUPFAM" id="SSF51905">
    <property type="entry name" value="FAD/NAD(P)-binding domain"/>
    <property type="match status" value="1"/>
</dbReference>
<dbReference type="Gene3D" id="2.40.30.10">
    <property type="entry name" value="Translation factors"/>
    <property type="match status" value="1"/>
</dbReference>
<dbReference type="InterPro" id="IPR036188">
    <property type="entry name" value="FAD/NAD-bd_sf"/>
</dbReference>
<evidence type="ECO:0000313" key="6">
    <source>
        <dbReference type="EMBL" id="HAV92485.1"/>
    </source>
</evidence>
<proteinExistence type="predicted"/>
<dbReference type="Pfam" id="PF03486">
    <property type="entry name" value="HI0933_like"/>
    <property type="match status" value="1"/>
</dbReference>
<feature type="domain" description="RsdA/BaiN/AoA(So)-like Rossmann fold-like" evidence="4">
    <location>
        <begin position="8"/>
        <end position="407"/>
    </location>
</feature>
<dbReference type="NCBIfam" id="TIGR00275">
    <property type="entry name" value="aminoacetone oxidase family FAD-binding enzyme"/>
    <property type="match status" value="1"/>
</dbReference>
<gene>
    <name evidence="6" type="ORF">DCW38_04815</name>
</gene>
<comment type="cofactor">
    <cofactor evidence="1">
        <name>FAD</name>
        <dbReference type="ChEBI" id="CHEBI:57692"/>
    </cofactor>
</comment>
<feature type="domain" description="RsdA/BaiN/AoA(So)-like insert" evidence="5">
    <location>
        <begin position="193"/>
        <end position="354"/>
    </location>
</feature>
<dbReference type="InterPro" id="IPR004792">
    <property type="entry name" value="BaiN-like"/>
</dbReference>
<dbReference type="Pfam" id="PF22780">
    <property type="entry name" value="HI0933_like_1st"/>
    <property type="match status" value="1"/>
</dbReference>
<dbReference type="InterPro" id="IPR055178">
    <property type="entry name" value="RsdA/BaiN/AoA(So)-like_dom"/>
</dbReference>
<evidence type="ECO:0000313" key="7">
    <source>
        <dbReference type="Proteomes" id="UP000264062"/>
    </source>
</evidence>
<dbReference type="Proteomes" id="UP000264062">
    <property type="component" value="Unassembled WGS sequence"/>
</dbReference>
<dbReference type="AlphaFoldDB" id="A0A350HAB9"/>
<comment type="caution">
    <text evidence="6">The sequence shown here is derived from an EMBL/GenBank/DDBJ whole genome shotgun (WGS) entry which is preliminary data.</text>
</comment>
<dbReference type="SUPFAM" id="SSF160996">
    <property type="entry name" value="HI0933 insert domain-like"/>
    <property type="match status" value="1"/>
</dbReference>
<evidence type="ECO:0000256" key="2">
    <source>
        <dbReference type="ARBA" id="ARBA00022630"/>
    </source>
</evidence>
<evidence type="ECO:0008006" key="8">
    <source>
        <dbReference type="Google" id="ProtNLM"/>
    </source>
</evidence>
<dbReference type="InterPro" id="IPR057661">
    <property type="entry name" value="RsdA/BaiN/AoA(So)_Rossmann"/>
</dbReference>
<dbReference type="Gene3D" id="1.10.8.260">
    <property type="entry name" value="HI0933 insert domain-like"/>
    <property type="match status" value="1"/>
</dbReference>
<evidence type="ECO:0000259" key="4">
    <source>
        <dbReference type="Pfam" id="PF03486"/>
    </source>
</evidence>
<evidence type="ECO:0000256" key="3">
    <source>
        <dbReference type="ARBA" id="ARBA00022827"/>
    </source>
</evidence>